<accession>A0A2T2N200</accession>
<keyword evidence="1" id="KW-0812">Transmembrane</keyword>
<evidence type="ECO:0000313" key="2">
    <source>
        <dbReference type="EMBL" id="PSN59461.1"/>
    </source>
</evidence>
<proteinExistence type="predicted"/>
<keyword evidence="1" id="KW-1133">Transmembrane helix</keyword>
<gene>
    <name evidence="2" type="ORF">BS50DRAFT_231976</name>
</gene>
<dbReference type="AlphaFoldDB" id="A0A2T2N200"/>
<reference evidence="2 3" key="1">
    <citation type="journal article" date="2018" name="Front. Microbiol.">
        <title>Genome-Wide Analysis of Corynespora cassiicola Leaf Fall Disease Putative Effectors.</title>
        <authorList>
            <person name="Lopez D."/>
            <person name="Ribeiro S."/>
            <person name="Label P."/>
            <person name="Fumanal B."/>
            <person name="Venisse J.S."/>
            <person name="Kohler A."/>
            <person name="de Oliveira R.R."/>
            <person name="Labutti K."/>
            <person name="Lipzen A."/>
            <person name="Lail K."/>
            <person name="Bauer D."/>
            <person name="Ohm R.A."/>
            <person name="Barry K.W."/>
            <person name="Spatafora J."/>
            <person name="Grigoriev I.V."/>
            <person name="Martin F.M."/>
            <person name="Pujade-Renaud V."/>
        </authorList>
    </citation>
    <scope>NUCLEOTIDE SEQUENCE [LARGE SCALE GENOMIC DNA]</scope>
    <source>
        <strain evidence="2 3">Philippines</strain>
    </source>
</reference>
<dbReference type="Proteomes" id="UP000240883">
    <property type="component" value="Unassembled WGS sequence"/>
</dbReference>
<sequence>MVLNHMSVPSHIALMVLCVTLNPTAFLSLIRNVRPYRLFSHALSQKANKCKSRERPIQAHIFHLVPFRTPGPLSPHSVFAHAASAANLQRDTVLYIPQTDGWSDGCSSATRNVRPSLLPHHARPVCLDYIPPKRLLPEERIAMPREACSLDDDCCSVARGSSLVCMGAVGCNKEVEEGFGCHRGTLL</sequence>
<keyword evidence="1" id="KW-0472">Membrane</keyword>
<name>A0A2T2N200_CORCC</name>
<evidence type="ECO:0000256" key="1">
    <source>
        <dbReference type="SAM" id="Phobius"/>
    </source>
</evidence>
<evidence type="ECO:0000313" key="3">
    <source>
        <dbReference type="Proteomes" id="UP000240883"/>
    </source>
</evidence>
<dbReference type="EMBL" id="KZ678156">
    <property type="protein sequence ID" value="PSN59461.1"/>
    <property type="molecule type" value="Genomic_DNA"/>
</dbReference>
<protein>
    <submittedName>
        <fullName evidence="2">Uncharacterized protein</fullName>
    </submittedName>
</protein>
<organism evidence="2 3">
    <name type="scientific">Corynespora cassiicola Philippines</name>
    <dbReference type="NCBI Taxonomy" id="1448308"/>
    <lineage>
        <taxon>Eukaryota</taxon>
        <taxon>Fungi</taxon>
        <taxon>Dikarya</taxon>
        <taxon>Ascomycota</taxon>
        <taxon>Pezizomycotina</taxon>
        <taxon>Dothideomycetes</taxon>
        <taxon>Pleosporomycetidae</taxon>
        <taxon>Pleosporales</taxon>
        <taxon>Corynesporascaceae</taxon>
        <taxon>Corynespora</taxon>
    </lineage>
</organism>
<feature type="transmembrane region" description="Helical" evidence="1">
    <location>
        <begin position="12"/>
        <end position="30"/>
    </location>
</feature>
<keyword evidence="3" id="KW-1185">Reference proteome</keyword>